<dbReference type="Proteomes" id="UP000649617">
    <property type="component" value="Unassembled WGS sequence"/>
</dbReference>
<evidence type="ECO:0000313" key="2">
    <source>
        <dbReference type="Proteomes" id="UP000649617"/>
    </source>
</evidence>
<organism evidence="1 2">
    <name type="scientific">Symbiodinium pilosum</name>
    <name type="common">Dinoflagellate</name>
    <dbReference type="NCBI Taxonomy" id="2952"/>
    <lineage>
        <taxon>Eukaryota</taxon>
        <taxon>Sar</taxon>
        <taxon>Alveolata</taxon>
        <taxon>Dinophyceae</taxon>
        <taxon>Suessiales</taxon>
        <taxon>Symbiodiniaceae</taxon>
        <taxon>Symbiodinium</taxon>
    </lineage>
</organism>
<keyword evidence="2" id="KW-1185">Reference proteome</keyword>
<dbReference type="OrthoDB" id="441441at2759"/>
<accession>A0A812LZQ3</accession>
<proteinExistence type="predicted"/>
<dbReference type="AlphaFoldDB" id="A0A812LZQ3"/>
<protein>
    <submittedName>
        <fullName evidence="1">Uncharacterized protein</fullName>
    </submittedName>
</protein>
<reference evidence="1" key="1">
    <citation type="submission" date="2021-02" db="EMBL/GenBank/DDBJ databases">
        <authorList>
            <person name="Dougan E. K."/>
            <person name="Rhodes N."/>
            <person name="Thang M."/>
            <person name="Chan C."/>
        </authorList>
    </citation>
    <scope>NUCLEOTIDE SEQUENCE</scope>
</reference>
<gene>
    <name evidence="1" type="ORF">SPIL2461_LOCUS5158</name>
</gene>
<feature type="non-terminal residue" evidence="1">
    <location>
        <position position="66"/>
    </location>
</feature>
<feature type="non-terminal residue" evidence="1">
    <location>
        <position position="1"/>
    </location>
</feature>
<comment type="caution">
    <text evidence="1">The sequence shown here is derived from an EMBL/GenBank/DDBJ whole genome shotgun (WGS) entry which is preliminary data.</text>
</comment>
<dbReference type="EMBL" id="CAJNIZ010007180">
    <property type="protein sequence ID" value="CAE7255835.1"/>
    <property type="molecule type" value="Genomic_DNA"/>
</dbReference>
<evidence type="ECO:0000313" key="1">
    <source>
        <dbReference type="EMBL" id="CAE7255835.1"/>
    </source>
</evidence>
<name>A0A812LZQ3_SYMPI</name>
<sequence>ADAQVQACTQALLPASVPLELWIERRIGGEIEIHWDQGREVIQVTQEARKIVAEKCRAQKTAPRNR</sequence>